<keyword evidence="4" id="KW-1185">Reference proteome</keyword>
<keyword evidence="1" id="KW-0732">Signal</keyword>
<organism evidence="3 4">
    <name type="scientific">Aquincola agrisoli</name>
    <dbReference type="NCBI Taxonomy" id="3119538"/>
    <lineage>
        <taxon>Bacteria</taxon>
        <taxon>Pseudomonadati</taxon>
        <taxon>Pseudomonadota</taxon>
        <taxon>Betaproteobacteria</taxon>
        <taxon>Burkholderiales</taxon>
        <taxon>Sphaerotilaceae</taxon>
        <taxon>Aquincola</taxon>
    </lineage>
</organism>
<comment type="caution">
    <text evidence="3">The sequence shown here is derived from an EMBL/GenBank/DDBJ whole genome shotgun (WGS) entry which is preliminary data.</text>
</comment>
<dbReference type="Proteomes" id="UP001336250">
    <property type="component" value="Unassembled WGS sequence"/>
</dbReference>
<proteinExistence type="predicted"/>
<dbReference type="AlphaFoldDB" id="A0AAW9QBG2"/>
<protein>
    <submittedName>
        <fullName evidence="3">PEP-CTERM sorting domain-containing protein</fullName>
    </submittedName>
</protein>
<feature type="signal peptide" evidence="1">
    <location>
        <begin position="1"/>
        <end position="19"/>
    </location>
</feature>
<dbReference type="NCBIfam" id="TIGR02595">
    <property type="entry name" value="PEP_CTERM"/>
    <property type="match status" value="1"/>
</dbReference>
<accession>A0AAW9QBG2</accession>
<evidence type="ECO:0000313" key="3">
    <source>
        <dbReference type="EMBL" id="MEF7616599.1"/>
    </source>
</evidence>
<dbReference type="RefSeq" id="WP_332292137.1">
    <property type="nucleotide sequence ID" value="NZ_JAZIBG010000048.1"/>
</dbReference>
<reference evidence="3 4" key="1">
    <citation type="submission" date="2024-02" db="EMBL/GenBank/DDBJ databases">
        <title>Genome sequence of Aquincola sp. MAHUQ-54.</title>
        <authorList>
            <person name="Huq M.A."/>
        </authorList>
    </citation>
    <scope>NUCLEOTIDE SEQUENCE [LARGE SCALE GENOMIC DNA]</scope>
    <source>
        <strain evidence="3 4">MAHUQ-54</strain>
    </source>
</reference>
<feature type="chain" id="PRO_5043768408" evidence="1">
    <location>
        <begin position="20"/>
        <end position="231"/>
    </location>
</feature>
<name>A0AAW9QBG2_9BURK</name>
<evidence type="ECO:0000313" key="4">
    <source>
        <dbReference type="Proteomes" id="UP001336250"/>
    </source>
</evidence>
<feature type="domain" description="Ice-binding protein C-terminal" evidence="2">
    <location>
        <begin position="203"/>
        <end position="226"/>
    </location>
</feature>
<dbReference type="EMBL" id="JAZIBG010000048">
    <property type="protein sequence ID" value="MEF7616599.1"/>
    <property type="molecule type" value="Genomic_DNA"/>
</dbReference>
<evidence type="ECO:0000259" key="2">
    <source>
        <dbReference type="Pfam" id="PF07589"/>
    </source>
</evidence>
<dbReference type="InterPro" id="IPR013424">
    <property type="entry name" value="Ice-binding_C"/>
</dbReference>
<dbReference type="Pfam" id="PF07589">
    <property type="entry name" value="PEP-CTERM"/>
    <property type="match status" value="1"/>
</dbReference>
<evidence type="ECO:0000256" key="1">
    <source>
        <dbReference type="SAM" id="SignalP"/>
    </source>
</evidence>
<gene>
    <name evidence="3" type="ORF">V4F39_21985</name>
</gene>
<sequence>MRRQALSAALLMITGSAFADTVNWADWLSGTAGANGSAGGTFVTADGPVSISYTGEVAFIQTGPSGSNLTDYFVQRTPAPFTSTLVDNRPPAAEMIALSTASSKTLTFSQPVNNLFFAVVSLNGNGYQFDQDFEIVSTGCGYWGCGGLTKVDVGNGQFQANSTGGEPHGVIRFTGAVSSITWTSLTNEYWNGFTVGTYGIAPAIPEPSTYALMALGLAAVGIATRRQRRTG</sequence>